<comment type="caution">
    <text evidence="2">The sequence shown here is derived from an EMBL/GenBank/DDBJ whole genome shotgun (WGS) entry which is preliminary data.</text>
</comment>
<dbReference type="InterPro" id="IPR015914">
    <property type="entry name" value="PAPs_N"/>
</dbReference>
<dbReference type="SMART" id="SM00060">
    <property type="entry name" value="FN3"/>
    <property type="match status" value="1"/>
</dbReference>
<dbReference type="Pfam" id="PF16656">
    <property type="entry name" value="Pur_ac_phosph_N"/>
    <property type="match status" value="1"/>
</dbReference>
<sequence length="398" mass="42800">MKTRREIISTSSSTRQPANAMKKYIAIFIAAAFICSLAGARIAAAATPSPVEKAIEGVKDKLNALVNAKDEQSPDELAFRVDTMKKVIEFSIAEANDLKVKLLTVEIGKEAKPWRDATVEKLNDALAHYADVKGNLEDVEQTIDLGGVKAMAQEFKEWRTAYLISTADVVRDFLLISQEGNAIETAKKRAQKIGEDVQKLKNAKYKVAKDLSPLLDKANGLVGEGVELNETARARFWEEFITPLSATSATGAASDTTAPVITDVQMSTSTATTATITWTTDEAASSIVQYGLTSSYGSSETTSTLATSHSINLTGLTSNTTYHFRVKSTDASGNTGTSPDNIFATLVDNSTEATSMAAAVPLPPSIRDLVKASLAKVREAYQVFIEMSVLVRKAPYPS</sequence>
<reference evidence="2 3" key="1">
    <citation type="submission" date="2017-09" db="EMBL/GenBank/DDBJ databases">
        <title>Depth-based differentiation of microbial function through sediment-hosted aquifers and enrichment of novel symbionts in the deep terrestrial subsurface.</title>
        <authorList>
            <person name="Probst A.J."/>
            <person name="Ladd B."/>
            <person name="Jarett J.K."/>
            <person name="Geller-Mcgrath D.E."/>
            <person name="Sieber C.M."/>
            <person name="Emerson J.B."/>
            <person name="Anantharaman K."/>
            <person name="Thomas B.C."/>
            <person name="Malmstrom R."/>
            <person name="Stieglmeier M."/>
            <person name="Klingl A."/>
            <person name="Woyke T."/>
            <person name="Ryan C.M."/>
            <person name="Banfield J.F."/>
        </authorList>
    </citation>
    <scope>NUCLEOTIDE SEQUENCE [LARGE SCALE GENOMIC DNA]</scope>
    <source>
        <strain evidence="2">CG23_combo_of_CG06-09_8_20_14_all_54_14</strain>
    </source>
</reference>
<evidence type="ECO:0000313" key="3">
    <source>
        <dbReference type="Proteomes" id="UP000228812"/>
    </source>
</evidence>
<dbReference type="InterPro" id="IPR013783">
    <property type="entry name" value="Ig-like_fold"/>
</dbReference>
<evidence type="ECO:0000313" key="2">
    <source>
        <dbReference type="EMBL" id="PIP30126.1"/>
    </source>
</evidence>
<gene>
    <name evidence="2" type="ORF">COX26_00340</name>
</gene>
<dbReference type="InterPro" id="IPR008963">
    <property type="entry name" value="Purple_acid_Pase-like_N"/>
</dbReference>
<organism evidence="2 3">
    <name type="scientific">Candidatus Jorgensenbacteria bacterium CG23_combo_of_CG06-09_8_20_14_all_54_14</name>
    <dbReference type="NCBI Taxonomy" id="1974595"/>
    <lineage>
        <taxon>Bacteria</taxon>
        <taxon>Candidatus Joergenseniibacteriota</taxon>
    </lineage>
</organism>
<dbReference type="InterPro" id="IPR003961">
    <property type="entry name" value="FN3_dom"/>
</dbReference>
<dbReference type="GO" id="GO:0046872">
    <property type="term" value="F:metal ion binding"/>
    <property type="evidence" value="ECO:0007669"/>
    <property type="project" value="InterPro"/>
</dbReference>
<evidence type="ECO:0000259" key="1">
    <source>
        <dbReference type="PROSITE" id="PS50853"/>
    </source>
</evidence>
<feature type="domain" description="Fibronectin type-III" evidence="1">
    <location>
        <begin position="260"/>
        <end position="349"/>
    </location>
</feature>
<dbReference type="CDD" id="cd00063">
    <property type="entry name" value="FN3"/>
    <property type="match status" value="1"/>
</dbReference>
<dbReference type="PROSITE" id="PS50853">
    <property type="entry name" value="FN3"/>
    <property type="match status" value="1"/>
</dbReference>
<dbReference type="Gene3D" id="2.60.40.10">
    <property type="entry name" value="Immunoglobulins"/>
    <property type="match status" value="1"/>
</dbReference>
<dbReference type="SUPFAM" id="SSF49363">
    <property type="entry name" value="Purple acid phosphatase, N-terminal domain"/>
    <property type="match status" value="1"/>
</dbReference>
<accession>A0A2G9ZAE7</accession>
<dbReference type="EMBL" id="PCRZ01000008">
    <property type="protein sequence ID" value="PIP30126.1"/>
    <property type="molecule type" value="Genomic_DNA"/>
</dbReference>
<name>A0A2G9ZAE7_9BACT</name>
<dbReference type="GO" id="GO:0003993">
    <property type="term" value="F:acid phosphatase activity"/>
    <property type="evidence" value="ECO:0007669"/>
    <property type="project" value="InterPro"/>
</dbReference>
<proteinExistence type="predicted"/>
<dbReference type="AlphaFoldDB" id="A0A2G9ZAE7"/>
<protein>
    <recommendedName>
        <fullName evidence="1">Fibronectin type-III domain-containing protein</fullName>
    </recommendedName>
</protein>
<dbReference type="Proteomes" id="UP000228812">
    <property type="component" value="Unassembled WGS sequence"/>
</dbReference>